<dbReference type="InterPro" id="IPR002108">
    <property type="entry name" value="ADF-H"/>
</dbReference>
<evidence type="ECO:0000256" key="4">
    <source>
        <dbReference type="ARBA" id="ARBA00023203"/>
    </source>
</evidence>
<dbReference type="InterPro" id="IPR017904">
    <property type="entry name" value="ADF/Cofilin"/>
</dbReference>
<dbReference type="Pfam" id="PF00241">
    <property type="entry name" value="Cofilin_ADF"/>
    <property type="match status" value="1"/>
</dbReference>
<dbReference type="InterPro" id="IPR029006">
    <property type="entry name" value="ADF-H/Gelsolin-like_dom_sf"/>
</dbReference>
<evidence type="ECO:0000256" key="3">
    <source>
        <dbReference type="ARBA" id="ARBA00015630"/>
    </source>
</evidence>
<dbReference type="Proteomes" id="UP001492380">
    <property type="component" value="Unassembled WGS sequence"/>
</dbReference>
<dbReference type="SUPFAM" id="SSF55753">
    <property type="entry name" value="Actin depolymerizing proteins"/>
    <property type="match status" value="1"/>
</dbReference>
<protein>
    <recommendedName>
        <fullName evidence="3">Cofilin</fullName>
    </recommendedName>
    <alternativeName>
        <fullName evidence="5">Actin-depolymerizing factor 1</fullName>
    </alternativeName>
</protein>
<organism evidence="7 8">
    <name type="scientific">Phyllosticta capitalensis</name>
    <dbReference type="NCBI Taxonomy" id="121624"/>
    <lineage>
        <taxon>Eukaryota</taxon>
        <taxon>Fungi</taxon>
        <taxon>Dikarya</taxon>
        <taxon>Ascomycota</taxon>
        <taxon>Pezizomycotina</taxon>
        <taxon>Dothideomycetes</taxon>
        <taxon>Dothideomycetes incertae sedis</taxon>
        <taxon>Botryosphaeriales</taxon>
        <taxon>Phyllostictaceae</taxon>
        <taxon>Phyllosticta</taxon>
    </lineage>
</organism>
<comment type="subcellular location">
    <subcellularLocation>
        <location evidence="1">Nucleus matrix</location>
    </subcellularLocation>
</comment>
<gene>
    <name evidence="7" type="ORF">HDK90DRAFT_461609</name>
</gene>
<keyword evidence="8" id="KW-1185">Reference proteome</keyword>
<name>A0ABR1Z361_9PEZI</name>
<evidence type="ECO:0000259" key="6">
    <source>
        <dbReference type="PROSITE" id="PS51263"/>
    </source>
</evidence>
<dbReference type="EMBL" id="JBBWRZ010000001">
    <property type="protein sequence ID" value="KAK8246804.1"/>
    <property type="molecule type" value="Genomic_DNA"/>
</dbReference>
<reference evidence="7 8" key="1">
    <citation type="submission" date="2024-04" db="EMBL/GenBank/DDBJ databases">
        <title>Phyllosticta paracitricarpa is synonymous to the EU quarantine fungus P. citricarpa based on phylogenomic analyses.</title>
        <authorList>
            <consortium name="Lawrence Berkeley National Laboratory"/>
            <person name="Van Ingen-Buijs V.A."/>
            <person name="Van Westerhoven A.C."/>
            <person name="Haridas S."/>
            <person name="Skiadas P."/>
            <person name="Martin F."/>
            <person name="Groenewald J.Z."/>
            <person name="Crous P.W."/>
            <person name="Seidl M.F."/>
        </authorList>
    </citation>
    <scope>NUCLEOTIDE SEQUENCE [LARGE SCALE GENOMIC DNA]</scope>
    <source>
        <strain evidence="7 8">CBS 123374</strain>
    </source>
</reference>
<sequence>MSNSSGIKVNSECVSTFNDDFKLGKKLRWIVYKIADNKKEIVVEETKEKATKEKPTKEELEDEWKVFRDFLLSAGPRYAVYDFSYKDTKTGYGEGWKSKIVFVTWIPDTLPPLHKMPYSASKEALKNSLQGLGAYIQANSDDQIEYSQVLQDVL</sequence>
<evidence type="ECO:0000313" key="7">
    <source>
        <dbReference type="EMBL" id="KAK8246804.1"/>
    </source>
</evidence>
<dbReference type="PANTHER" id="PTHR11913">
    <property type="entry name" value="COFILIN-RELATED"/>
    <property type="match status" value="1"/>
</dbReference>
<evidence type="ECO:0000256" key="5">
    <source>
        <dbReference type="ARBA" id="ARBA00032427"/>
    </source>
</evidence>
<dbReference type="CDD" id="cd11286">
    <property type="entry name" value="ADF_cofilin_like"/>
    <property type="match status" value="1"/>
</dbReference>
<evidence type="ECO:0000313" key="8">
    <source>
        <dbReference type="Proteomes" id="UP001492380"/>
    </source>
</evidence>
<evidence type="ECO:0000256" key="2">
    <source>
        <dbReference type="ARBA" id="ARBA00006844"/>
    </source>
</evidence>
<dbReference type="SMART" id="SM00102">
    <property type="entry name" value="ADF"/>
    <property type="match status" value="1"/>
</dbReference>
<keyword evidence="4" id="KW-0009">Actin-binding</keyword>
<dbReference type="Gene3D" id="3.40.20.10">
    <property type="entry name" value="Severin"/>
    <property type="match status" value="1"/>
</dbReference>
<comment type="caution">
    <text evidence="7">The sequence shown here is derived from an EMBL/GenBank/DDBJ whole genome shotgun (WGS) entry which is preliminary data.</text>
</comment>
<comment type="similarity">
    <text evidence="2">Belongs to the actin-binding proteins ADF family.</text>
</comment>
<feature type="domain" description="ADF-H" evidence="6">
    <location>
        <begin position="6"/>
        <end position="154"/>
    </location>
</feature>
<proteinExistence type="inferred from homology"/>
<accession>A0ABR1Z361</accession>
<evidence type="ECO:0000256" key="1">
    <source>
        <dbReference type="ARBA" id="ARBA00004109"/>
    </source>
</evidence>
<dbReference type="PROSITE" id="PS51263">
    <property type="entry name" value="ADF_H"/>
    <property type="match status" value="1"/>
</dbReference>